<evidence type="ECO:0000313" key="6">
    <source>
        <dbReference type="EMBL" id="RKE42636.1"/>
    </source>
</evidence>
<dbReference type="InterPro" id="IPR058647">
    <property type="entry name" value="BSH_CzcB-like"/>
</dbReference>
<gene>
    <name evidence="6" type="ORF">DFQ12_5552</name>
</gene>
<dbReference type="Pfam" id="PF25954">
    <property type="entry name" value="Beta-barrel_RND_2"/>
    <property type="match status" value="1"/>
</dbReference>
<keyword evidence="7" id="KW-1185">Reference proteome</keyword>
<dbReference type="NCBIfam" id="TIGR01730">
    <property type="entry name" value="RND_mfp"/>
    <property type="match status" value="1"/>
</dbReference>
<dbReference type="Proteomes" id="UP000286246">
    <property type="component" value="Unassembled WGS sequence"/>
</dbReference>
<dbReference type="InterPro" id="IPR058792">
    <property type="entry name" value="Beta-barrel_RND_2"/>
</dbReference>
<evidence type="ECO:0000256" key="2">
    <source>
        <dbReference type="ARBA" id="ARBA00022448"/>
    </source>
</evidence>
<dbReference type="InterPro" id="IPR006143">
    <property type="entry name" value="RND_pump_MFP"/>
</dbReference>
<accession>A0A420AE36</accession>
<dbReference type="EMBL" id="RAPY01000008">
    <property type="protein sequence ID" value="RKE42636.1"/>
    <property type="molecule type" value="Genomic_DNA"/>
</dbReference>
<feature type="domain" description="CzcB-like barrel-sandwich hybrid" evidence="5">
    <location>
        <begin position="90"/>
        <end position="228"/>
    </location>
</feature>
<keyword evidence="2" id="KW-0813">Transport</keyword>
<dbReference type="GO" id="GO:0016020">
    <property type="term" value="C:membrane"/>
    <property type="evidence" value="ECO:0007669"/>
    <property type="project" value="InterPro"/>
</dbReference>
<dbReference type="InterPro" id="IPR051909">
    <property type="entry name" value="MFP_Cation_Efflux"/>
</dbReference>
<organism evidence="6 7">
    <name type="scientific">Sphingobacterium detergens</name>
    <dbReference type="NCBI Taxonomy" id="1145106"/>
    <lineage>
        <taxon>Bacteria</taxon>
        <taxon>Pseudomonadati</taxon>
        <taxon>Bacteroidota</taxon>
        <taxon>Sphingobacteriia</taxon>
        <taxon>Sphingobacteriales</taxon>
        <taxon>Sphingobacteriaceae</taxon>
        <taxon>Sphingobacterium</taxon>
    </lineage>
</organism>
<evidence type="ECO:0000259" key="5">
    <source>
        <dbReference type="Pfam" id="PF25973"/>
    </source>
</evidence>
<evidence type="ECO:0000259" key="3">
    <source>
        <dbReference type="Pfam" id="PF25954"/>
    </source>
</evidence>
<dbReference type="Gene3D" id="2.40.30.170">
    <property type="match status" value="1"/>
</dbReference>
<dbReference type="InterPro" id="IPR058627">
    <property type="entry name" value="MdtA-like_C"/>
</dbReference>
<dbReference type="GO" id="GO:0022857">
    <property type="term" value="F:transmembrane transporter activity"/>
    <property type="evidence" value="ECO:0007669"/>
    <property type="project" value="InterPro"/>
</dbReference>
<dbReference type="GO" id="GO:0015679">
    <property type="term" value="P:plasma membrane copper ion transport"/>
    <property type="evidence" value="ECO:0007669"/>
    <property type="project" value="TreeGrafter"/>
</dbReference>
<dbReference type="PANTHER" id="PTHR30097:SF4">
    <property type="entry name" value="SLR6042 PROTEIN"/>
    <property type="match status" value="1"/>
</dbReference>
<dbReference type="SUPFAM" id="SSF111369">
    <property type="entry name" value="HlyD-like secretion proteins"/>
    <property type="match status" value="1"/>
</dbReference>
<feature type="domain" description="CusB-like beta-barrel" evidence="3">
    <location>
        <begin position="232"/>
        <end position="306"/>
    </location>
</feature>
<protein>
    <submittedName>
        <fullName evidence="6">Cobalt-zinc-cadmium efflux system membrane fusion protein</fullName>
    </submittedName>
</protein>
<reference evidence="6 7" key="1">
    <citation type="submission" date="2018-09" db="EMBL/GenBank/DDBJ databases">
        <title>Genomic Encyclopedia of Type Strains, Phase III (KMG-III): the genomes of soil and plant-associated and newly described type strains.</title>
        <authorList>
            <person name="Whitman W."/>
        </authorList>
    </citation>
    <scope>NUCLEOTIDE SEQUENCE [LARGE SCALE GENOMIC DNA]</scope>
    <source>
        <strain evidence="6 7">CECT 7938</strain>
    </source>
</reference>
<dbReference type="GO" id="GO:0060003">
    <property type="term" value="P:copper ion export"/>
    <property type="evidence" value="ECO:0007669"/>
    <property type="project" value="TreeGrafter"/>
</dbReference>
<evidence type="ECO:0000259" key="4">
    <source>
        <dbReference type="Pfam" id="PF25967"/>
    </source>
</evidence>
<dbReference type="PANTHER" id="PTHR30097">
    <property type="entry name" value="CATION EFFLUX SYSTEM PROTEIN CUSB"/>
    <property type="match status" value="1"/>
</dbReference>
<name>A0A420AE36_SPHD1</name>
<sequence length="380" mass="42533">MPSSLTTWRKPLYSIQAMPTKQLLLSTVAIVFLYACQNHKETDNSAIVKGFEISETMLKSTSFATVKKENVTEELNFFGKISADQNNYIDIFPLVGGNVVSVNVSLGDYVHKGQVLATIRSTEVAGIQKDLSDAKTDVLLAEKNYRVAEDMYNGKLSTDKDMLEAKGQLTKAKEQLRRSEAVSQIYNVRTGNIYSVVSPIDGYIVQKNINKDMQLRSDRSDNIFDVANTKDVWAILNVNETDIEKISMGMPAVVSTLSYPDKKFEGSIDKIFKIIDPQTNAMQARVVLDNKDGLLIPDSKATIKLLHHSNTQALAIPSDAVIFDQNKYFVLIYKSQNDIKIQEIQPMKQNVETTYVSTGLQEGEQVIVNNKLLIYRALNN</sequence>
<dbReference type="AlphaFoldDB" id="A0A420AE36"/>
<dbReference type="Gene3D" id="2.40.420.20">
    <property type="match status" value="1"/>
</dbReference>
<comment type="caution">
    <text evidence="6">The sequence shown here is derived from an EMBL/GenBank/DDBJ whole genome shotgun (WGS) entry which is preliminary data.</text>
</comment>
<evidence type="ECO:0000313" key="7">
    <source>
        <dbReference type="Proteomes" id="UP000286246"/>
    </source>
</evidence>
<dbReference type="Pfam" id="PF25973">
    <property type="entry name" value="BSH_CzcB"/>
    <property type="match status" value="1"/>
</dbReference>
<evidence type="ECO:0000256" key="1">
    <source>
        <dbReference type="ARBA" id="ARBA00009477"/>
    </source>
</evidence>
<dbReference type="GO" id="GO:0030313">
    <property type="term" value="C:cell envelope"/>
    <property type="evidence" value="ECO:0007669"/>
    <property type="project" value="TreeGrafter"/>
</dbReference>
<dbReference type="Gene3D" id="2.40.50.100">
    <property type="match status" value="1"/>
</dbReference>
<dbReference type="FunFam" id="2.40.30.170:FF:000010">
    <property type="entry name" value="Efflux RND transporter periplasmic adaptor subunit"/>
    <property type="match status" value="1"/>
</dbReference>
<comment type="similarity">
    <text evidence="1">Belongs to the membrane fusion protein (MFP) (TC 8.A.1) family.</text>
</comment>
<proteinExistence type="inferred from homology"/>
<dbReference type="Pfam" id="PF25967">
    <property type="entry name" value="RND-MFP_C"/>
    <property type="match status" value="1"/>
</dbReference>
<feature type="domain" description="Multidrug resistance protein MdtA-like C-terminal permuted SH3" evidence="4">
    <location>
        <begin position="312"/>
        <end position="369"/>
    </location>
</feature>